<feature type="region of interest" description="Disordered" evidence="6">
    <location>
        <begin position="437"/>
        <end position="497"/>
    </location>
</feature>
<keyword evidence="5" id="KW-0539">Nucleus</keyword>
<feature type="compositionally biased region" description="Acidic residues" evidence="6">
    <location>
        <begin position="261"/>
        <end position="301"/>
    </location>
</feature>
<evidence type="ECO:0000256" key="3">
    <source>
        <dbReference type="ARBA" id="ARBA00010137"/>
    </source>
</evidence>
<feature type="compositionally biased region" description="Low complexity" evidence="6">
    <location>
        <begin position="77"/>
        <end position="88"/>
    </location>
</feature>
<dbReference type="InterPro" id="IPR028255">
    <property type="entry name" value="CENP-T"/>
</dbReference>
<feature type="compositionally biased region" description="Basic and acidic residues" evidence="6">
    <location>
        <begin position="1"/>
        <end position="16"/>
    </location>
</feature>
<evidence type="ECO:0000256" key="4">
    <source>
        <dbReference type="ARBA" id="ARBA00022454"/>
    </source>
</evidence>
<organism evidence="8 9">
    <name type="scientific">Priapulus caudatus</name>
    <name type="common">Priapulid worm</name>
    <dbReference type="NCBI Taxonomy" id="37621"/>
    <lineage>
        <taxon>Eukaryota</taxon>
        <taxon>Metazoa</taxon>
        <taxon>Ecdysozoa</taxon>
        <taxon>Scalidophora</taxon>
        <taxon>Priapulida</taxon>
        <taxon>Priapulimorpha</taxon>
        <taxon>Priapulimorphida</taxon>
        <taxon>Priapulidae</taxon>
        <taxon>Priapulus</taxon>
    </lineage>
</organism>
<feature type="compositionally biased region" description="Polar residues" evidence="6">
    <location>
        <begin position="373"/>
        <end position="385"/>
    </location>
</feature>
<dbReference type="PANTHER" id="PTHR46904">
    <property type="entry name" value="CENTROMERE PROTEIN T"/>
    <property type="match status" value="1"/>
</dbReference>
<dbReference type="GeneID" id="106812011"/>
<sequence>MAIGNHEERMKRREMVLRSGRKRKSMTSQLLDDDEQEIITPRTAIQQYVAIAPVNKSALPVKHAKKRRSEPSDLRRSSLAASSSNTSLLSLSCRETPRTMIANFIANADVETPVVREPTEKESALPPIPPHVRFSKFKKTVVPHKSAEEVASMLKQIQSVKPFQPKAKRVWNFDMNRTTELLSVSESHLTDGDMTAFFDKSYKARKSPAVEVGKMRQQQPSEVHKVDQGRGDGDVNAGKESTMSRAEERAQTSRVEQLATVEEDGEKETEAFVEQEGNLEEEAEDEEQEGNREDDAEDDVERSEARGMHAHEDIEQAEDRVEETEGDVESTEALDREAQEHTELNDDDEVDAEQRGRERLTPASLRSEARLPQIQQRRNVSLRLQTSHKKSSKPTVTTPRRLSRVLTPHKVTEQISHEIGHVEGDDRATRATLAGQHLREAEAGDARVRATESDPHEEQDFTEDDSDEEDAAEAPPRRSATRAVQPATSRRPANPRQKLFGELPVSMTKFFFSLFSQRKVARDAWEEVLKCERNFFVSLSADLYAYARHAGRHTIQVEDVELLMKRQGFINDKVCFSSLVEKHLPLEYRRLLLPCAQSRNAGRKRNAVGK</sequence>
<feature type="compositionally biased region" description="Basic and acidic residues" evidence="6">
    <location>
        <begin position="302"/>
        <end position="319"/>
    </location>
</feature>
<dbReference type="RefSeq" id="XP_014671249.1">
    <property type="nucleotide sequence ID" value="XM_014815763.1"/>
</dbReference>
<feature type="domain" description="CENP-T/Histone H4 histone fold" evidence="7">
    <location>
        <begin position="515"/>
        <end position="597"/>
    </location>
</feature>
<name>A0ABM1EGC8_PRICU</name>
<dbReference type="InterPro" id="IPR035425">
    <property type="entry name" value="CENP-T/H4_C"/>
</dbReference>
<evidence type="ECO:0000256" key="2">
    <source>
        <dbReference type="ARBA" id="ARBA00004286"/>
    </source>
</evidence>
<feature type="compositionally biased region" description="Basic and acidic residues" evidence="6">
    <location>
        <begin position="437"/>
        <end position="459"/>
    </location>
</feature>
<dbReference type="Pfam" id="PF15511">
    <property type="entry name" value="CENP-T_C"/>
    <property type="match status" value="1"/>
</dbReference>
<feature type="region of interest" description="Disordered" evidence="6">
    <location>
        <begin position="60"/>
        <end position="88"/>
    </location>
</feature>
<dbReference type="Gene3D" id="1.10.20.10">
    <property type="entry name" value="Histone, subunit A"/>
    <property type="match status" value="1"/>
</dbReference>
<evidence type="ECO:0000259" key="7">
    <source>
        <dbReference type="Pfam" id="PF15511"/>
    </source>
</evidence>
<dbReference type="CDD" id="cd22920">
    <property type="entry name" value="HFD_CENP-T"/>
    <property type="match status" value="1"/>
</dbReference>
<feature type="region of interest" description="Disordered" evidence="6">
    <location>
        <begin position="1"/>
        <end position="34"/>
    </location>
</feature>
<feature type="region of interest" description="Disordered" evidence="6">
    <location>
        <begin position="209"/>
        <end position="405"/>
    </location>
</feature>
<dbReference type="PANTHER" id="PTHR46904:SF1">
    <property type="entry name" value="CENTROMERE PROTEIN T"/>
    <property type="match status" value="1"/>
</dbReference>
<proteinExistence type="inferred from homology"/>
<feature type="compositionally biased region" description="Basic and acidic residues" evidence="6">
    <location>
        <begin position="222"/>
        <end position="233"/>
    </location>
</feature>
<comment type="subcellular location">
    <subcellularLocation>
        <location evidence="2">Chromosome</location>
    </subcellularLocation>
    <subcellularLocation>
        <location evidence="1">Nucleus</location>
    </subcellularLocation>
</comment>
<dbReference type="InterPro" id="IPR009072">
    <property type="entry name" value="Histone-fold"/>
</dbReference>
<evidence type="ECO:0000256" key="6">
    <source>
        <dbReference type="SAM" id="MobiDB-lite"/>
    </source>
</evidence>
<gene>
    <name evidence="9" type="primary">LOC106812011</name>
</gene>
<evidence type="ECO:0000256" key="1">
    <source>
        <dbReference type="ARBA" id="ARBA00004123"/>
    </source>
</evidence>
<evidence type="ECO:0000313" key="8">
    <source>
        <dbReference type="Proteomes" id="UP000695022"/>
    </source>
</evidence>
<comment type="similarity">
    <text evidence="3">Belongs to the CENP-T/CNN1 family.</text>
</comment>
<protein>
    <submittedName>
        <fullName evidence="9">Centromere protein T-like</fullName>
    </submittedName>
</protein>
<feature type="compositionally biased region" description="Acidic residues" evidence="6">
    <location>
        <begin position="320"/>
        <end position="332"/>
    </location>
</feature>
<dbReference type="SUPFAM" id="SSF47113">
    <property type="entry name" value="Histone-fold"/>
    <property type="match status" value="1"/>
</dbReference>
<accession>A0ABM1EGC8</accession>
<feature type="compositionally biased region" description="Basic and acidic residues" evidence="6">
    <location>
        <begin position="333"/>
        <end position="344"/>
    </location>
</feature>
<evidence type="ECO:0000256" key="5">
    <source>
        <dbReference type="ARBA" id="ARBA00023242"/>
    </source>
</evidence>
<feature type="compositionally biased region" description="Acidic residues" evidence="6">
    <location>
        <begin position="460"/>
        <end position="472"/>
    </location>
</feature>
<evidence type="ECO:0000313" key="9">
    <source>
        <dbReference type="RefSeq" id="XP_014671249.1"/>
    </source>
</evidence>
<keyword evidence="4" id="KW-0158">Chromosome</keyword>
<keyword evidence="8" id="KW-1185">Reference proteome</keyword>
<dbReference type="Proteomes" id="UP000695022">
    <property type="component" value="Unplaced"/>
</dbReference>
<reference evidence="9" key="1">
    <citation type="submission" date="2025-08" db="UniProtKB">
        <authorList>
            <consortium name="RefSeq"/>
        </authorList>
    </citation>
    <scope>IDENTIFICATION</scope>
</reference>